<dbReference type="PANTHER" id="PTHR15503">
    <property type="entry name" value="LDOC1 RELATED"/>
    <property type="match status" value="1"/>
</dbReference>
<dbReference type="Pfam" id="PF16297">
    <property type="entry name" value="DUF4939"/>
    <property type="match status" value="1"/>
</dbReference>
<proteinExistence type="predicted"/>
<dbReference type="InterPro" id="IPR032567">
    <property type="entry name" value="RTL1-rel"/>
</dbReference>
<accession>A0AAD1W6J4</accession>
<evidence type="ECO:0000259" key="1">
    <source>
        <dbReference type="Pfam" id="PF16297"/>
    </source>
</evidence>
<dbReference type="PANTHER" id="PTHR15503:SF22">
    <property type="entry name" value="TRANSPOSON TY3-I GAG POLYPROTEIN"/>
    <property type="match status" value="1"/>
</dbReference>
<protein>
    <recommendedName>
        <fullName evidence="1">DUF4939 domain-containing protein</fullName>
    </recommendedName>
</protein>
<name>A0AAD1W6J4_PELCU</name>
<feature type="domain" description="DUF4939" evidence="1">
    <location>
        <begin position="68"/>
        <end position="149"/>
    </location>
</feature>
<dbReference type="EMBL" id="OW240915">
    <property type="protein sequence ID" value="CAH2285382.1"/>
    <property type="molecule type" value="Genomic_DNA"/>
</dbReference>
<keyword evidence="3" id="KW-1185">Reference proteome</keyword>
<evidence type="ECO:0000313" key="3">
    <source>
        <dbReference type="Proteomes" id="UP001295444"/>
    </source>
</evidence>
<dbReference type="InterPro" id="IPR032549">
    <property type="entry name" value="DUF4939"/>
</dbReference>
<evidence type="ECO:0000313" key="2">
    <source>
        <dbReference type="EMBL" id="CAH2285382.1"/>
    </source>
</evidence>
<sequence length="246" mass="27784">MDPAVVMETTCQGEILTALDLRLNALVQKMDAMTPMLQALEAKVLESTSSPADLPSSPKAGIPLMYPEIPLPACYDGNPNELRGFLTQCDVYFQIHLHAFSSHQSRVGFIILLLKGKALDWASSVMDKKSPILQSSDSFINALKTVFDLHGREALAGKALLKIQQGQKTIYQYAMAFRRLAWDTLWNESALIYAFYNGLSEEMKDALIARDMPESLNELIKICSLIDLRFQEKRQRQTRKQQKRDD</sequence>
<gene>
    <name evidence="2" type="ORF">PECUL_23A050886</name>
</gene>
<organism evidence="2 3">
    <name type="scientific">Pelobates cultripes</name>
    <name type="common">Western spadefoot toad</name>
    <dbReference type="NCBI Taxonomy" id="61616"/>
    <lineage>
        <taxon>Eukaryota</taxon>
        <taxon>Metazoa</taxon>
        <taxon>Chordata</taxon>
        <taxon>Craniata</taxon>
        <taxon>Vertebrata</taxon>
        <taxon>Euteleostomi</taxon>
        <taxon>Amphibia</taxon>
        <taxon>Batrachia</taxon>
        <taxon>Anura</taxon>
        <taxon>Pelobatoidea</taxon>
        <taxon>Pelobatidae</taxon>
        <taxon>Pelobates</taxon>
    </lineage>
</organism>
<dbReference type="Proteomes" id="UP001295444">
    <property type="component" value="Chromosome 04"/>
</dbReference>
<reference evidence="2" key="1">
    <citation type="submission" date="2022-03" db="EMBL/GenBank/DDBJ databases">
        <authorList>
            <person name="Alioto T."/>
            <person name="Alioto T."/>
            <person name="Gomez Garrido J."/>
        </authorList>
    </citation>
    <scope>NUCLEOTIDE SEQUENCE</scope>
</reference>
<dbReference type="AlphaFoldDB" id="A0AAD1W6J4"/>